<comment type="caution">
    <text evidence="2">The sequence shown here is derived from an EMBL/GenBank/DDBJ whole genome shotgun (WGS) entry which is preliminary data.</text>
</comment>
<dbReference type="EMBL" id="QBIY01012707">
    <property type="protein sequence ID" value="RXN18651.1"/>
    <property type="molecule type" value="Genomic_DNA"/>
</dbReference>
<name>A0A498MCI9_LABRO</name>
<protein>
    <submittedName>
        <fullName evidence="2">Retrovirus-related Pol poly from transposon</fullName>
    </submittedName>
</protein>
<sequence length="243" mass="27521">MEHEKLKQLSEESKQALEKAKLEVEVLKLNLMKEGKQPGSGEEQEGRVSLVGGLEEVPVKILRDTGSMDSFILASVLPFSSQSHTEELGKEQRIDSSLDELFQGAVTPIELGNMSRGYCVRDGVLLRKWIPHKDFVGDPVYQVVVPVKFRQMVIEIAHDKAGHQGLDKDWEEGLPYVLGFKSKLIQARELAKLNLARRQQTMKRLYDRTIEHRIFEPALTSKITESESITHDAAWVNKEEMVG</sequence>
<dbReference type="STRING" id="84645.A0A498MCI9"/>
<keyword evidence="1" id="KW-0175">Coiled coil</keyword>
<feature type="coiled-coil region" evidence="1">
    <location>
        <begin position="3"/>
        <end position="37"/>
    </location>
</feature>
<dbReference type="Proteomes" id="UP000290572">
    <property type="component" value="Unassembled WGS sequence"/>
</dbReference>
<proteinExistence type="predicted"/>
<keyword evidence="3" id="KW-1185">Reference proteome</keyword>
<evidence type="ECO:0000256" key="1">
    <source>
        <dbReference type="SAM" id="Coils"/>
    </source>
</evidence>
<accession>A0A498MCI9</accession>
<dbReference type="AlphaFoldDB" id="A0A498MCI9"/>
<organism evidence="2 3">
    <name type="scientific">Labeo rohita</name>
    <name type="common">Indian major carp</name>
    <name type="synonym">Cyprinus rohita</name>
    <dbReference type="NCBI Taxonomy" id="84645"/>
    <lineage>
        <taxon>Eukaryota</taxon>
        <taxon>Metazoa</taxon>
        <taxon>Chordata</taxon>
        <taxon>Craniata</taxon>
        <taxon>Vertebrata</taxon>
        <taxon>Euteleostomi</taxon>
        <taxon>Actinopterygii</taxon>
        <taxon>Neopterygii</taxon>
        <taxon>Teleostei</taxon>
        <taxon>Ostariophysi</taxon>
        <taxon>Cypriniformes</taxon>
        <taxon>Cyprinidae</taxon>
        <taxon>Labeoninae</taxon>
        <taxon>Labeonini</taxon>
        <taxon>Labeo</taxon>
    </lineage>
</organism>
<evidence type="ECO:0000313" key="3">
    <source>
        <dbReference type="Proteomes" id="UP000290572"/>
    </source>
</evidence>
<gene>
    <name evidence="2" type="ORF">ROHU_007670</name>
</gene>
<reference evidence="2 3" key="1">
    <citation type="submission" date="2018-03" db="EMBL/GenBank/DDBJ databases">
        <title>Draft genome sequence of Rohu Carp (Labeo rohita).</title>
        <authorList>
            <person name="Das P."/>
            <person name="Kushwaha B."/>
            <person name="Joshi C.G."/>
            <person name="Kumar D."/>
            <person name="Nagpure N.S."/>
            <person name="Sahoo L."/>
            <person name="Das S.P."/>
            <person name="Bit A."/>
            <person name="Patnaik S."/>
            <person name="Meher P.K."/>
            <person name="Jayasankar P."/>
            <person name="Koringa P.G."/>
            <person name="Patel N.V."/>
            <person name="Hinsu A.T."/>
            <person name="Kumar R."/>
            <person name="Pandey M."/>
            <person name="Agarwal S."/>
            <person name="Srivastava S."/>
            <person name="Singh M."/>
            <person name="Iquebal M.A."/>
            <person name="Jaiswal S."/>
            <person name="Angadi U.B."/>
            <person name="Kumar N."/>
            <person name="Raza M."/>
            <person name="Shah T.M."/>
            <person name="Rai A."/>
            <person name="Jena J.K."/>
        </authorList>
    </citation>
    <scope>NUCLEOTIDE SEQUENCE [LARGE SCALE GENOMIC DNA]</scope>
    <source>
        <strain evidence="2">DASCIFA01</strain>
        <tissue evidence="2">Testis</tissue>
    </source>
</reference>
<evidence type="ECO:0000313" key="2">
    <source>
        <dbReference type="EMBL" id="RXN18651.1"/>
    </source>
</evidence>